<feature type="domain" description="Calcineurin-like phosphoesterase" evidence="4">
    <location>
        <begin position="64"/>
        <end position="315"/>
    </location>
</feature>
<dbReference type="PANTHER" id="PTHR10161">
    <property type="entry name" value="TARTRATE-RESISTANT ACID PHOSPHATASE TYPE 5"/>
    <property type="match status" value="1"/>
</dbReference>
<evidence type="ECO:0000313" key="5">
    <source>
        <dbReference type="EMBL" id="KAK9841623.1"/>
    </source>
</evidence>
<evidence type="ECO:0000259" key="4">
    <source>
        <dbReference type="Pfam" id="PF00149"/>
    </source>
</evidence>
<keyword evidence="1 3" id="KW-0732">Signal</keyword>
<dbReference type="EMBL" id="JALJOS010000003">
    <property type="protein sequence ID" value="KAK9841623.1"/>
    <property type="molecule type" value="Genomic_DNA"/>
</dbReference>
<accession>A0AAW1S854</accession>
<dbReference type="Pfam" id="PF00149">
    <property type="entry name" value="Metallophos"/>
    <property type="match status" value="1"/>
</dbReference>
<keyword evidence="6" id="KW-1185">Reference proteome</keyword>
<dbReference type="AlphaFoldDB" id="A0AAW1S854"/>
<comment type="caution">
    <text evidence="5">The sequence shown here is derived from an EMBL/GenBank/DDBJ whole genome shotgun (WGS) entry which is preliminary data.</text>
</comment>
<keyword evidence="2" id="KW-0378">Hydrolase</keyword>
<proteinExistence type="predicted"/>
<reference evidence="5 6" key="1">
    <citation type="journal article" date="2024" name="Nat. Commun.">
        <title>Phylogenomics reveals the evolutionary origins of lichenization in chlorophyte algae.</title>
        <authorList>
            <person name="Puginier C."/>
            <person name="Libourel C."/>
            <person name="Otte J."/>
            <person name="Skaloud P."/>
            <person name="Haon M."/>
            <person name="Grisel S."/>
            <person name="Petersen M."/>
            <person name="Berrin J.G."/>
            <person name="Delaux P.M."/>
            <person name="Dal Grande F."/>
            <person name="Keller J."/>
        </authorList>
    </citation>
    <scope>NUCLEOTIDE SEQUENCE [LARGE SCALE GENOMIC DNA]</scope>
    <source>
        <strain evidence="5 6">SAG 2145</strain>
    </source>
</reference>
<dbReference type="InterPro" id="IPR004843">
    <property type="entry name" value="Calcineurin-like_PHP"/>
</dbReference>
<evidence type="ECO:0000313" key="6">
    <source>
        <dbReference type="Proteomes" id="UP001438707"/>
    </source>
</evidence>
<gene>
    <name evidence="5" type="ORF">WJX74_008927</name>
</gene>
<dbReference type="GO" id="GO:0016787">
    <property type="term" value="F:hydrolase activity"/>
    <property type="evidence" value="ECO:0007669"/>
    <property type="project" value="UniProtKB-KW"/>
</dbReference>
<evidence type="ECO:0000256" key="2">
    <source>
        <dbReference type="ARBA" id="ARBA00022801"/>
    </source>
</evidence>
<sequence length="424" mass="45566">MMQSSAVGLAALVLASCLLLSGKAATTTAANSRTLTQSLTSSINLNTSDTPVTINATTAGKFVRFLVVGDWGRTADTASLNQPQCSLTDFGGDNGLLGGIQQAETALEMDRVCQYVGGCQFVVGTGDNFYECGVYPGDTTGRLYSDWIDIYKNPVKTPTIANLTWYNVFGNHDMAINGSVEQEIAFTNSTPGWQIPSNYFLKDFDINGVTMRGIFVDSNPFIIKYNGSAKYYRQYFIDHSNPSYINQQQQFINQAMKSSTAMWTFVVSHYPLFGTATNYGNDAGAFPGQFNGWSMLLDSINQYKPVAYLNGHDHSLSLGVPPANKTNGYTQYYTSGAGSIGSQTDSCAERANYAYSNGGNGGFVLVTVNATVWQADYYTLGSNFPQCTVKSSVNTATPATYSPGCALGLSNTCCNGTNAKACTT</sequence>
<dbReference type="PANTHER" id="PTHR10161:SF14">
    <property type="entry name" value="TARTRATE-RESISTANT ACID PHOSPHATASE TYPE 5"/>
    <property type="match status" value="1"/>
</dbReference>
<dbReference type="Proteomes" id="UP001438707">
    <property type="component" value="Unassembled WGS sequence"/>
</dbReference>
<dbReference type="InterPro" id="IPR029052">
    <property type="entry name" value="Metallo-depent_PP-like"/>
</dbReference>
<evidence type="ECO:0000256" key="1">
    <source>
        <dbReference type="ARBA" id="ARBA00022729"/>
    </source>
</evidence>
<name>A0AAW1S854_9CHLO</name>
<evidence type="ECO:0000256" key="3">
    <source>
        <dbReference type="SAM" id="SignalP"/>
    </source>
</evidence>
<dbReference type="InterPro" id="IPR051558">
    <property type="entry name" value="Metallophosphoesterase_PAP"/>
</dbReference>
<dbReference type="SUPFAM" id="SSF56300">
    <property type="entry name" value="Metallo-dependent phosphatases"/>
    <property type="match status" value="1"/>
</dbReference>
<organism evidence="5 6">
    <name type="scientific">Apatococcus lobatus</name>
    <dbReference type="NCBI Taxonomy" id="904363"/>
    <lineage>
        <taxon>Eukaryota</taxon>
        <taxon>Viridiplantae</taxon>
        <taxon>Chlorophyta</taxon>
        <taxon>core chlorophytes</taxon>
        <taxon>Trebouxiophyceae</taxon>
        <taxon>Chlorellales</taxon>
        <taxon>Chlorellaceae</taxon>
        <taxon>Apatococcus</taxon>
    </lineage>
</organism>
<dbReference type="Gene3D" id="3.60.21.10">
    <property type="match status" value="1"/>
</dbReference>
<protein>
    <recommendedName>
        <fullName evidence="4">Calcineurin-like phosphoesterase domain-containing protein</fullName>
    </recommendedName>
</protein>
<feature type="signal peptide" evidence="3">
    <location>
        <begin position="1"/>
        <end position="24"/>
    </location>
</feature>
<feature type="chain" id="PRO_5043587280" description="Calcineurin-like phosphoesterase domain-containing protein" evidence="3">
    <location>
        <begin position="25"/>
        <end position="424"/>
    </location>
</feature>